<dbReference type="KEGG" id="ure:UREG_00699"/>
<gene>
    <name evidence="2" type="ORF">UREG_00699</name>
</gene>
<organism evidence="2 3">
    <name type="scientific">Uncinocarpus reesii (strain UAMH 1704)</name>
    <dbReference type="NCBI Taxonomy" id="336963"/>
    <lineage>
        <taxon>Eukaryota</taxon>
        <taxon>Fungi</taxon>
        <taxon>Dikarya</taxon>
        <taxon>Ascomycota</taxon>
        <taxon>Pezizomycotina</taxon>
        <taxon>Eurotiomycetes</taxon>
        <taxon>Eurotiomycetidae</taxon>
        <taxon>Onygenales</taxon>
        <taxon>Onygenaceae</taxon>
        <taxon>Uncinocarpus</taxon>
    </lineage>
</organism>
<evidence type="ECO:0000313" key="3">
    <source>
        <dbReference type="Proteomes" id="UP000002058"/>
    </source>
</evidence>
<dbReference type="InParanoid" id="C4JDH3"/>
<dbReference type="EMBL" id="CH476615">
    <property type="protein sequence ID" value="EEP75852.1"/>
    <property type="molecule type" value="Genomic_DNA"/>
</dbReference>
<sequence length="73" mass="8146">MPESRERKCAWAAGPVAMHPATRVTEQQELGEREMVDSWNAGAGIKSKPSRVDGRTPRRRGQIKKVKCLVSTK</sequence>
<dbReference type="HOGENOM" id="CLU_2706644_0_0_1"/>
<proteinExistence type="predicted"/>
<dbReference type="GeneID" id="8443645"/>
<dbReference type="VEuPathDB" id="FungiDB:UREG_00699"/>
<evidence type="ECO:0000256" key="1">
    <source>
        <dbReference type="SAM" id="MobiDB-lite"/>
    </source>
</evidence>
<dbReference type="AlphaFoldDB" id="C4JDH3"/>
<protein>
    <submittedName>
        <fullName evidence="2">Uncharacterized protein</fullName>
    </submittedName>
</protein>
<reference evidence="3" key="1">
    <citation type="journal article" date="2009" name="Genome Res.">
        <title>Comparative genomic analyses of the human fungal pathogens Coccidioides and their relatives.</title>
        <authorList>
            <person name="Sharpton T.J."/>
            <person name="Stajich J.E."/>
            <person name="Rounsley S.D."/>
            <person name="Gardner M.J."/>
            <person name="Wortman J.R."/>
            <person name="Jordar V.S."/>
            <person name="Maiti R."/>
            <person name="Kodira C.D."/>
            <person name="Neafsey D.E."/>
            <person name="Zeng Q."/>
            <person name="Hung C.-Y."/>
            <person name="McMahan C."/>
            <person name="Muszewska A."/>
            <person name="Grynberg M."/>
            <person name="Mandel M.A."/>
            <person name="Kellner E.M."/>
            <person name="Barker B.M."/>
            <person name="Galgiani J.N."/>
            <person name="Orbach M.J."/>
            <person name="Kirkland T.N."/>
            <person name="Cole G.T."/>
            <person name="Henn M.R."/>
            <person name="Birren B.W."/>
            <person name="Taylor J.W."/>
        </authorList>
    </citation>
    <scope>NUCLEOTIDE SEQUENCE [LARGE SCALE GENOMIC DNA]</scope>
    <source>
        <strain evidence="3">UAMH 1704</strain>
    </source>
</reference>
<keyword evidence="3" id="KW-1185">Reference proteome</keyword>
<feature type="region of interest" description="Disordered" evidence="1">
    <location>
        <begin position="40"/>
        <end position="62"/>
    </location>
</feature>
<dbReference type="Proteomes" id="UP000002058">
    <property type="component" value="Unassembled WGS sequence"/>
</dbReference>
<dbReference type="RefSeq" id="XP_002541185.1">
    <property type="nucleotide sequence ID" value="XM_002541139.1"/>
</dbReference>
<evidence type="ECO:0000313" key="2">
    <source>
        <dbReference type="EMBL" id="EEP75852.1"/>
    </source>
</evidence>
<accession>C4JDH3</accession>
<name>C4JDH3_UNCRE</name>